<protein>
    <submittedName>
        <fullName evidence="1">Ribbon-helix-helix protein, CopG family</fullName>
    </submittedName>
</protein>
<evidence type="ECO:0000313" key="1">
    <source>
        <dbReference type="EMBL" id="QGG94418.1"/>
    </source>
</evidence>
<dbReference type="AlphaFoldDB" id="A0A5Q2RC49"/>
<dbReference type="SUPFAM" id="SSF47598">
    <property type="entry name" value="Ribbon-helix-helix"/>
    <property type="match status" value="1"/>
</dbReference>
<dbReference type="GO" id="GO:0006355">
    <property type="term" value="P:regulation of DNA-templated transcription"/>
    <property type="evidence" value="ECO:0007669"/>
    <property type="project" value="InterPro"/>
</dbReference>
<proteinExistence type="predicted"/>
<organism evidence="1 2">
    <name type="scientific">Actinomarinicola tropica</name>
    <dbReference type="NCBI Taxonomy" id="2789776"/>
    <lineage>
        <taxon>Bacteria</taxon>
        <taxon>Bacillati</taxon>
        <taxon>Actinomycetota</taxon>
        <taxon>Acidimicrobiia</taxon>
        <taxon>Acidimicrobiales</taxon>
        <taxon>Iamiaceae</taxon>
        <taxon>Actinomarinicola</taxon>
    </lineage>
</organism>
<dbReference type="EMBL" id="CP045851">
    <property type="protein sequence ID" value="QGG94418.1"/>
    <property type="molecule type" value="Genomic_DNA"/>
</dbReference>
<name>A0A5Q2RC49_9ACTN</name>
<gene>
    <name evidence="1" type="ORF">GH723_04475</name>
</gene>
<keyword evidence="2" id="KW-1185">Reference proteome</keyword>
<dbReference type="Proteomes" id="UP000334019">
    <property type="component" value="Chromosome"/>
</dbReference>
<reference evidence="1 2" key="1">
    <citation type="submission" date="2019-11" db="EMBL/GenBank/DDBJ databases">
        <authorList>
            <person name="He Y."/>
        </authorList>
    </citation>
    <scope>NUCLEOTIDE SEQUENCE [LARGE SCALE GENOMIC DNA]</scope>
    <source>
        <strain evidence="1 2">SCSIO 58843</strain>
    </source>
</reference>
<sequence>MAMTLRLTDEEQRALKERAAKDGISMQDAARRAIRDYVARADHRSQVAAAADLILDVHADAIDRLGR</sequence>
<evidence type="ECO:0000313" key="2">
    <source>
        <dbReference type="Proteomes" id="UP000334019"/>
    </source>
</evidence>
<dbReference type="RefSeq" id="WP_153758524.1">
    <property type="nucleotide sequence ID" value="NZ_CP045851.1"/>
</dbReference>
<dbReference type="InterPro" id="IPR010985">
    <property type="entry name" value="Ribbon_hlx_hlx"/>
</dbReference>
<dbReference type="KEGG" id="atq:GH723_04475"/>
<accession>A0A5Q2RC49</accession>